<accession>C5S5B6</accession>
<comment type="caution">
    <text evidence="1">The sequence shown here is derived from an EMBL/GenBank/DDBJ whole genome shotgun (WGS) entry which is preliminary data.</text>
</comment>
<dbReference type="PIRSF" id="PIRSF004395">
    <property type="entry name" value="Tail_Z"/>
    <property type="match status" value="1"/>
</dbReference>
<dbReference type="eggNOG" id="ENOG502ZT0R">
    <property type="taxonomic scope" value="Bacteria"/>
</dbReference>
<dbReference type="AlphaFoldDB" id="C5S5B6"/>
<dbReference type="Pfam" id="PF06763">
    <property type="entry name" value="Minor_tail_Z"/>
    <property type="match status" value="1"/>
</dbReference>
<evidence type="ECO:0000313" key="2">
    <source>
        <dbReference type="Proteomes" id="UP000005532"/>
    </source>
</evidence>
<gene>
    <name evidence="1" type="ORF">AM305_04032</name>
</gene>
<name>C5S5B6_9PAST</name>
<evidence type="ECO:0000313" key="1">
    <source>
        <dbReference type="EMBL" id="EER45902.1"/>
    </source>
</evidence>
<dbReference type="InterPro" id="IPR010633">
    <property type="entry name" value="Phage_lambda_GpZ"/>
</dbReference>
<organism evidence="1 2">
    <name type="scientific">Actinobacillus minor NM305</name>
    <dbReference type="NCBI Taxonomy" id="637911"/>
    <lineage>
        <taxon>Bacteria</taxon>
        <taxon>Pseudomonadati</taxon>
        <taxon>Pseudomonadota</taxon>
        <taxon>Gammaproteobacteria</taxon>
        <taxon>Pasteurellales</taxon>
        <taxon>Pasteurellaceae</taxon>
        <taxon>Actinobacillus</taxon>
    </lineage>
</organism>
<proteinExistence type="predicted"/>
<reference evidence="1 2" key="1">
    <citation type="journal article" date="2010" name="Vet. Microbiol.">
        <title>Production of haemolysins by strains of the Actinobacillus minor/porcitonsillarum complex.</title>
        <authorList>
            <person name="Arya G."/>
            <person name="Niven D.F."/>
        </authorList>
    </citation>
    <scope>NUCLEOTIDE SEQUENCE [LARGE SCALE GENOMIC DNA]</scope>
    <source>
        <strain evidence="1 2">NM305</strain>
    </source>
</reference>
<dbReference type="OrthoDB" id="5600404at2"/>
<dbReference type="RefSeq" id="WP_005826421.1">
    <property type="nucleotide sequence ID" value="NZ_ACQL01000190.1"/>
</dbReference>
<protein>
    <submittedName>
        <fullName evidence="1">Putative phage tail component</fullName>
    </submittedName>
</protein>
<dbReference type="EMBL" id="ACQL01000190">
    <property type="protein sequence ID" value="EER45902.1"/>
    <property type="molecule type" value="Genomic_DNA"/>
</dbReference>
<sequence>MSVKVDGMAELSQNIAKLAKQKVPQAARKSINRIARQAINGATKTVAKEVGVPTKTIRSRAKLTKKAENRSLTARINVIRSHMPAIRLLENRSTKIWEGRGGIVVGKYAIKRGFKQKLKNGRTHLMQRQGKARYSIDVVKIPLSASLTQAFSEQLKDYQKDIRNELSKQLSEAIK</sequence>
<dbReference type="Proteomes" id="UP000005532">
    <property type="component" value="Unassembled WGS sequence"/>
</dbReference>